<dbReference type="Proteomes" id="UP001515500">
    <property type="component" value="Chromosome 7"/>
</dbReference>
<feature type="repeat" description="PPR" evidence="3">
    <location>
        <begin position="181"/>
        <end position="215"/>
    </location>
</feature>
<name>A0AB40BQJ2_DIOCR</name>
<dbReference type="InterPro" id="IPR011990">
    <property type="entry name" value="TPR-like_helical_dom_sf"/>
</dbReference>
<dbReference type="AlphaFoldDB" id="A0AB40BQJ2"/>
<sequence length="542" mass="60988">MALRALRSGHGLLQAIRYSLPSSPLALNLPKSAISSLSEQSVFEELCELLPINLKPLNCRPIAREPVLETDLSRVSDGLLSPAEKLRGVFLQKLTGVSVVESALSSTGVDLNLEIFADVVDKGSLGGAPMVVLFDWALKQPRVSKCVEIYNVILKALGRRKFFTFVDEVLIRMKADEIKPNSETLEILIDSFVSARRVSKAMELFGKLEEIGSKCDTESLTIIMRSLCHRSHIRVANSLFNKMKGRIPYDSVVYNEIIGGWARFGRVDKVETFWATMVDDGFNPDKVSFAHLLEALGRAGRIGDAVDVFEQMKREVCCRDTAHYNAMISNYISVRDLDECLKYYKRMPVDGCLPDRDTYDNLISAFIKVRRVADALELFDEMLGQGIYPSTGMVTSFIKPLCSFGPPHAAMVIYKKSRKAGCKISLKTYKLLLFRLSRFGKCGTVLKVWEEMQDSGHASDKEVYEYIVDGLCNIGRVDSAVLVVEESLRKGFCLSKFVYSKLNNKLLEMNKVETAYKLFLKVKDARGLANSQRFWRARGWHF</sequence>
<feature type="repeat" description="PPR" evidence="3">
    <location>
        <begin position="250"/>
        <end position="284"/>
    </location>
</feature>
<evidence type="ECO:0000313" key="4">
    <source>
        <dbReference type="Proteomes" id="UP001515500"/>
    </source>
</evidence>
<evidence type="ECO:0000313" key="5">
    <source>
        <dbReference type="RefSeq" id="XP_039129737.1"/>
    </source>
</evidence>
<feature type="repeat" description="PPR" evidence="3">
    <location>
        <begin position="285"/>
        <end position="319"/>
    </location>
</feature>
<comment type="similarity">
    <text evidence="1">Belongs to the PPR family. P subfamily.</text>
</comment>
<proteinExistence type="inferred from homology"/>
<dbReference type="Pfam" id="PF13041">
    <property type="entry name" value="PPR_2"/>
    <property type="match status" value="1"/>
</dbReference>
<feature type="repeat" description="PPR" evidence="3">
    <location>
        <begin position="320"/>
        <end position="354"/>
    </location>
</feature>
<evidence type="ECO:0000256" key="3">
    <source>
        <dbReference type="PROSITE-ProRule" id="PRU00708"/>
    </source>
</evidence>
<dbReference type="InterPro" id="IPR002885">
    <property type="entry name" value="PPR_rpt"/>
</dbReference>
<dbReference type="PROSITE" id="PS51375">
    <property type="entry name" value="PPR"/>
    <property type="match status" value="6"/>
</dbReference>
<dbReference type="NCBIfam" id="TIGR00756">
    <property type="entry name" value="PPR"/>
    <property type="match status" value="4"/>
</dbReference>
<organism evidence="4 5">
    <name type="scientific">Dioscorea cayennensis subsp. rotundata</name>
    <name type="common">White Guinea yam</name>
    <name type="synonym">Dioscorea rotundata</name>
    <dbReference type="NCBI Taxonomy" id="55577"/>
    <lineage>
        <taxon>Eukaryota</taxon>
        <taxon>Viridiplantae</taxon>
        <taxon>Streptophyta</taxon>
        <taxon>Embryophyta</taxon>
        <taxon>Tracheophyta</taxon>
        <taxon>Spermatophyta</taxon>
        <taxon>Magnoliopsida</taxon>
        <taxon>Liliopsida</taxon>
        <taxon>Dioscoreales</taxon>
        <taxon>Dioscoreaceae</taxon>
        <taxon>Dioscorea</taxon>
    </lineage>
</organism>
<keyword evidence="2" id="KW-0677">Repeat</keyword>
<protein>
    <submittedName>
        <fullName evidence="5">Pentatricopeptide repeat-containing protein At5g43820</fullName>
    </submittedName>
</protein>
<gene>
    <name evidence="5" type="primary">LOC120265826</name>
</gene>
<reference evidence="5" key="1">
    <citation type="submission" date="2025-08" db="UniProtKB">
        <authorList>
            <consortium name="RefSeq"/>
        </authorList>
    </citation>
    <scope>IDENTIFICATION</scope>
</reference>
<feature type="repeat" description="PPR" evidence="3">
    <location>
        <begin position="460"/>
        <end position="494"/>
    </location>
</feature>
<evidence type="ECO:0000256" key="1">
    <source>
        <dbReference type="ARBA" id="ARBA00007626"/>
    </source>
</evidence>
<accession>A0AB40BQJ2</accession>
<keyword evidence="4" id="KW-1185">Reference proteome</keyword>
<dbReference type="Gene3D" id="1.25.40.10">
    <property type="entry name" value="Tetratricopeptide repeat domain"/>
    <property type="match status" value="5"/>
</dbReference>
<dbReference type="RefSeq" id="XP_039129737.1">
    <property type="nucleotide sequence ID" value="XM_039273803.1"/>
</dbReference>
<dbReference type="Pfam" id="PF01535">
    <property type="entry name" value="PPR"/>
    <property type="match status" value="3"/>
</dbReference>
<dbReference type="Pfam" id="PF12854">
    <property type="entry name" value="PPR_1"/>
    <property type="match status" value="1"/>
</dbReference>
<evidence type="ECO:0000256" key="2">
    <source>
        <dbReference type="ARBA" id="ARBA00022737"/>
    </source>
</evidence>
<dbReference type="GeneID" id="120265826"/>
<dbReference type="PANTHER" id="PTHR47447">
    <property type="entry name" value="OS03G0856100 PROTEIN"/>
    <property type="match status" value="1"/>
</dbReference>
<dbReference type="PANTHER" id="PTHR47447:SF17">
    <property type="entry name" value="OS12G0638900 PROTEIN"/>
    <property type="match status" value="1"/>
</dbReference>
<feature type="repeat" description="PPR" evidence="3">
    <location>
        <begin position="355"/>
        <end position="389"/>
    </location>
</feature>